<keyword evidence="2" id="KW-1185">Reference proteome</keyword>
<dbReference type="AlphaFoldDB" id="A0A4S8MRY0"/>
<protein>
    <submittedName>
        <fullName evidence="1">Uncharacterized protein</fullName>
    </submittedName>
</protein>
<dbReference type="EMBL" id="ML179046">
    <property type="protein sequence ID" value="THV05893.1"/>
    <property type="molecule type" value="Genomic_DNA"/>
</dbReference>
<name>A0A4S8MRY0_DENBC</name>
<accession>A0A4S8MRY0</accession>
<reference evidence="1 2" key="1">
    <citation type="journal article" date="2019" name="Nat. Ecol. Evol.">
        <title>Megaphylogeny resolves global patterns of mushroom evolution.</title>
        <authorList>
            <person name="Varga T."/>
            <person name="Krizsan K."/>
            <person name="Foldi C."/>
            <person name="Dima B."/>
            <person name="Sanchez-Garcia M."/>
            <person name="Sanchez-Ramirez S."/>
            <person name="Szollosi G.J."/>
            <person name="Szarkandi J.G."/>
            <person name="Papp V."/>
            <person name="Albert L."/>
            <person name="Andreopoulos W."/>
            <person name="Angelini C."/>
            <person name="Antonin V."/>
            <person name="Barry K.W."/>
            <person name="Bougher N.L."/>
            <person name="Buchanan P."/>
            <person name="Buyck B."/>
            <person name="Bense V."/>
            <person name="Catcheside P."/>
            <person name="Chovatia M."/>
            <person name="Cooper J."/>
            <person name="Damon W."/>
            <person name="Desjardin D."/>
            <person name="Finy P."/>
            <person name="Geml J."/>
            <person name="Haridas S."/>
            <person name="Hughes K."/>
            <person name="Justo A."/>
            <person name="Karasinski D."/>
            <person name="Kautmanova I."/>
            <person name="Kiss B."/>
            <person name="Kocsube S."/>
            <person name="Kotiranta H."/>
            <person name="LaButti K.M."/>
            <person name="Lechner B.E."/>
            <person name="Liimatainen K."/>
            <person name="Lipzen A."/>
            <person name="Lukacs Z."/>
            <person name="Mihaltcheva S."/>
            <person name="Morgado L.N."/>
            <person name="Niskanen T."/>
            <person name="Noordeloos M.E."/>
            <person name="Ohm R.A."/>
            <person name="Ortiz-Santana B."/>
            <person name="Ovrebo C."/>
            <person name="Racz N."/>
            <person name="Riley R."/>
            <person name="Savchenko A."/>
            <person name="Shiryaev A."/>
            <person name="Soop K."/>
            <person name="Spirin V."/>
            <person name="Szebenyi C."/>
            <person name="Tomsovsky M."/>
            <person name="Tulloss R.E."/>
            <person name="Uehling J."/>
            <person name="Grigoriev I.V."/>
            <person name="Vagvolgyi C."/>
            <person name="Papp T."/>
            <person name="Martin F.M."/>
            <person name="Miettinen O."/>
            <person name="Hibbett D.S."/>
            <person name="Nagy L.G."/>
        </authorList>
    </citation>
    <scope>NUCLEOTIDE SEQUENCE [LARGE SCALE GENOMIC DNA]</scope>
    <source>
        <strain evidence="1 2">CBS 962.96</strain>
    </source>
</reference>
<sequence length="65" mass="7221">MVAPGFMMPDTWRSLYGDMRQPEQDWNIFLAGVDQLLNNGSYTDFGDPMDGDGSAGIGDFDPFHC</sequence>
<evidence type="ECO:0000313" key="2">
    <source>
        <dbReference type="Proteomes" id="UP000297245"/>
    </source>
</evidence>
<gene>
    <name evidence="1" type="ORF">K435DRAFT_773614</name>
</gene>
<evidence type="ECO:0000313" key="1">
    <source>
        <dbReference type="EMBL" id="THV05893.1"/>
    </source>
</evidence>
<proteinExistence type="predicted"/>
<organism evidence="1 2">
    <name type="scientific">Dendrothele bispora (strain CBS 962.96)</name>
    <dbReference type="NCBI Taxonomy" id="1314807"/>
    <lineage>
        <taxon>Eukaryota</taxon>
        <taxon>Fungi</taxon>
        <taxon>Dikarya</taxon>
        <taxon>Basidiomycota</taxon>
        <taxon>Agaricomycotina</taxon>
        <taxon>Agaricomycetes</taxon>
        <taxon>Agaricomycetidae</taxon>
        <taxon>Agaricales</taxon>
        <taxon>Agaricales incertae sedis</taxon>
        <taxon>Dendrothele</taxon>
    </lineage>
</organism>
<dbReference type="Proteomes" id="UP000297245">
    <property type="component" value="Unassembled WGS sequence"/>
</dbReference>